<name>A0ABR8BMS2_9NOSO</name>
<dbReference type="InterPro" id="IPR001602">
    <property type="entry name" value="UPF0047_YjbQ-like"/>
</dbReference>
<dbReference type="RefSeq" id="WP_190571552.1">
    <property type="nucleotide sequence ID" value="NZ_JACJQL010000073.1"/>
</dbReference>
<evidence type="ECO:0000313" key="2">
    <source>
        <dbReference type="Proteomes" id="UP000621307"/>
    </source>
</evidence>
<dbReference type="PANTHER" id="PTHR30615">
    <property type="entry name" value="UNCHARACTERIZED PROTEIN YJBQ-RELATED"/>
    <property type="match status" value="1"/>
</dbReference>
<protein>
    <submittedName>
        <fullName evidence="1">YjbQ family protein</fullName>
    </submittedName>
</protein>
<dbReference type="InterPro" id="IPR035917">
    <property type="entry name" value="YjbQ-like_sf"/>
</dbReference>
<dbReference type="EMBL" id="JACJQL010000073">
    <property type="protein sequence ID" value="MBD2254979.1"/>
    <property type="molecule type" value="Genomic_DNA"/>
</dbReference>
<dbReference type="PROSITE" id="PS01314">
    <property type="entry name" value="UPF0047"/>
    <property type="match status" value="1"/>
</dbReference>
<dbReference type="Gene3D" id="2.60.120.460">
    <property type="entry name" value="YjbQ-like"/>
    <property type="match status" value="1"/>
</dbReference>
<dbReference type="Pfam" id="PF01894">
    <property type="entry name" value="YjbQ"/>
    <property type="match status" value="1"/>
</dbReference>
<sequence length="145" mass="16384">MSIFNKIIEIETEAGINIYNITAEIKDFLAATAIQNGQILVFSQHTTTALAINEDEVRLLEDIKVFLQKLAPDSERYLHNDLHLRIVPEDEPMNAHSHLMAMMLTTSEVIPIIEGKLALGTWQSVLFFELDGPRKRNVLLQISGE</sequence>
<evidence type="ECO:0000313" key="1">
    <source>
        <dbReference type="EMBL" id="MBD2254979.1"/>
    </source>
</evidence>
<reference evidence="1 2" key="1">
    <citation type="journal article" date="2020" name="ISME J.">
        <title>Comparative genomics reveals insights into cyanobacterial evolution and habitat adaptation.</title>
        <authorList>
            <person name="Chen M.Y."/>
            <person name="Teng W.K."/>
            <person name="Zhao L."/>
            <person name="Hu C.X."/>
            <person name="Zhou Y.K."/>
            <person name="Han B.P."/>
            <person name="Song L.R."/>
            <person name="Shu W.S."/>
        </authorList>
    </citation>
    <scope>NUCLEOTIDE SEQUENCE [LARGE SCALE GENOMIC DNA]</scope>
    <source>
        <strain evidence="1 2">FACHB-3921</strain>
    </source>
</reference>
<gene>
    <name evidence="1" type="ORF">H6G14_27525</name>
</gene>
<dbReference type="NCBIfam" id="TIGR00149">
    <property type="entry name" value="TIGR00149_YjbQ"/>
    <property type="match status" value="1"/>
</dbReference>
<dbReference type="SUPFAM" id="SSF111038">
    <property type="entry name" value="YjbQ-like"/>
    <property type="match status" value="1"/>
</dbReference>
<proteinExistence type="predicted"/>
<dbReference type="PIRSF" id="PIRSF004681">
    <property type="entry name" value="UCP004681"/>
    <property type="match status" value="1"/>
</dbReference>
<dbReference type="PANTHER" id="PTHR30615:SF16">
    <property type="entry name" value="SECONDARY THIAMINE-PHOSPHATE SYNTHASE ENZYME"/>
    <property type="match status" value="1"/>
</dbReference>
<keyword evidence="2" id="KW-1185">Reference proteome</keyword>
<dbReference type="Proteomes" id="UP000621307">
    <property type="component" value="Unassembled WGS sequence"/>
</dbReference>
<organism evidence="1 2">
    <name type="scientific">Nostoc parmelioides FACHB-3921</name>
    <dbReference type="NCBI Taxonomy" id="2692909"/>
    <lineage>
        <taxon>Bacteria</taxon>
        <taxon>Bacillati</taxon>
        <taxon>Cyanobacteriota</taxon>
        <taxon>Cyanophyceae</taxon>
        <taxon>Nostocales</taxon>
        <taxon>Nostocaceae</taxon>
        <taxon>Nostoc</taxon>
    </lineage>
</organism>
<comment type="caution">
    <text evidence="1">The sequence shown here is derived from an EMBL/GenBank/DDBJ whole genome shotgun (WGS) entry which is preliminary data.</text>
</comment>
<accession>A0ABR8BMS2</accession>